<evidence type="ECO:0000256" key="9">
    <source>
        <dbReference type="SAM" id="MobiDB-lite"/>
    </source>
</evidence>
<proteinExistence type="inferred from homology"/>
<dbReference type="Pfam" id="PF07385">
    <property type="entry name" value="Lyx_isomer"/>
    <property type="match status" value="1"/>
</dbReference>
<comment type="similarity">
    <text evidence="7">Belongs to the D-lyxose ketol-isomerase family.</text>
</comment>
<dbReference type="Proteomes" id="UP001321018">
    <property type="component" value="Unassembled WGS sequence"/>
</dbReference>
<feature type="region of interest" description="Disordered" evidence="9">
    <location>
        <begin position="86"/>
        <end position="108"/>
    </location>
</feature>
<keyword evidence="3" id="KW-0464">Manganese</keyword>
<evidence type="ECO:0000256" key="5">
    <source>
        <dbReference type="ARBA" id="ARBA00023277"/>
    </source>
</evidence>
<evidence type="ECO:0000256" key="2">
    <source>
        <dbReference type="ARBA" id="ARBA00022723"/>
    </source>
</evidence>
<dbReference type="SUPFAM" id="SSF51182">
    <property type="entry name" value="RmlC-like cupins"/>
    <property type="match status" value="1"/>
</dbReference>
<evidence type="ECO:0000256" key="3">
    <source>
        <dbReference type="ARBA" id="ARBA00023211"/>
    </source>
</evidence>
<dbReference type="InterPro" id="IPR011051">
    <property type="entry name" value="RmlC_Cupin_sf"/>
</dbReference>
<evidence type="ECO:0000256" key="6">
    <source>
        <dbReference type="ARBA" id="ARBA00044907"/>
    </source>
</evidence>
<keyword evidence="4 10" id="KW-0413">Isomerase</keyword>
<gene>
    <name evidence="10" type="ORF">OB960_20450</name>
</gene>
<dbReference type="Gene3D" id="2.60.120.10">
    <property type="entry name" value="Jelly Rolls"/>
    <property type="match status" value="1"/>
</dbReference>
<protein>
    <recommendedName>
        <fullName evidence="8">D-lyxose ketol-isomerase</fullName>
        <ecNumber evidence="8">5.3.1.15</ecNumber>
    </recommendedName>
</protein>
<keyword evidence="2" id="KW-0479">Metal-binding</keyword>
<evidence type="ECO:0000313" key="11">
    <source>
        <dbReference type="Proteomes" id="UP001321018"/>
    </source>
</evidence>
<dbReference type="InterPro" id="IPR010864">
    <property type="entry name" value="D-lyxose_isomer"/>
</dbReference>
<organism evidence="10 11">
    <name type="scientific">Natronoglomus mannanivorans</name>
    <dbReference type="NCBI Taxonomy" id="2979990"/>
    <lineage>
        <taxon>Archaea</taxon>
        <taxon>Methanobacteriati</taxon>
        <taxon>Methanobacteriota</taxon>
        <taxon>Stenosarchaea group</taxon>
        <taxon>Halobacteria</taxon>
        <taxon>Halobacteriales</taxon>
        <taxon>Natrialbaceae</taxon>
        <taxon>Natronoglomus</taxon>
    </lineage>
</organism>
<dbReference type="EMBL" id="JAOPKA010000018">
    <property type="protein sequence ID" value="MCU4743759.1"/>
    <property type="molecule type" value="Genomic_DNA"/>
</dbReference>
<evidence type="ECO:0000256" key="8">
    <source>
        <dbReference type="ARBA" id="ARBA00044972"/>
    </source>
</evidence>
<dbReference type="GO" id="GO:0046872">
    <property type="term" value="F:metal ion binding"/>
    <property type="evidence" value="ECO:0007669"/>
    <property type="project" value="UniProtKB-KW"/>
</dbReference>
<evidence type="ECO:0000313" key="10">
    <source>
        <dbReference type="EMBL" id="MCU4743759.1"/>
    </source>
</evidence>
<dbReference type="CDD" id="cd20308">
    <property type="entry name" value="cupin_YdaE"/>
    <property type="match status" value="1"/>
</dbReference>
<accession>A0AAP2Z4B9</accession>
<keyword evidence="5" id="KW-0119">Carbohydrate metabolism</keyword>
<dbReference type="InterPro" id="IPR014710">
    <property type="entry name" value="RmlC-like_jellyroll"/>
</dbReference>
<comment type="cofactor">
    <cofactor evidence="1">
        <name>Mn(2+)</name>
        <dbReference type="ChEBI" id="CHEBI:29035"/>
    </cofactor>
</comment>
<dbReference type="GO" id="GO:0016853">
    <property type="term" value="F:isomerase activity"/>
    <property type="evidence" value="ECO:0007669"/>
    <property type="project" value="UniProtKB-KW"/>
</dbReference>
<sequence length="171" mass="19270">MLDDAGIVLTDAEREDLEIVDFGFDDLSTVGTQIHTYVNTDRYCAKELVQSPGQTCPEHRHPPFDGTPGKQETFRCRAGEVSLFVDSEGDDEEERVTENPTRTPPTREEHYTAGREIVLEPGDQYTIPPDTNHWFQGGEEGAVISEFSSRSVDEKDVFTDPKVDRLSNIDY</sequence>
<dbReference type="AlphaFoldDB" id="A0AAP2Z4B9"/>
<name>A0AAP2Z4B9_9EURY</name>
<evidence type="ECO:0000256" key="7">
    <source>
        <dbReference type="ARBA" id="ARBA00044951"/>
    </source>
</evidence>
<reference evidence="10" key="1">
    <citation type="submission" date="2022-09" db="EMBL/GenBank/DDBJ databases">
        <title>Enrichment on poylsaccharides allowed isolation of novel metabolic and taxonomic groups of Haloarchaea.</title>
        <authorList>
            <person name="Sorokin D.Y."/>
            <person name="Elcheninov A.G."/>
            <person name="Khizhniak T.V."/>
            <person name="Kolganova T.V."/>
            <person name="Kublanov I.V."/>
        </authorList>
    </citation>
    <scope>NUCLEOTIDE SEQUENCE</scope>
    <source>
        <strain evidence="10">AArc-xg1-1</strain>
    </source>
</reference>
<evidence type="ECO:0000256" key="4">
    <source>
        <dbReference type="ARBA" id="ARBA00023235"/>
    </source>
</evidence>
<dbReference type="EC" id="5.3.1.15" evidence="8"/>
<evidence type="ECO:0000256" key="1">
    <source>
        <dbReference type="ARBA" id="ARBA00001936"/>
    </source>
</evidence>
<comment type="catalytic activity">
    <reaction evidence="6">
        <text>D-lyxose = D-xylulose</text>
        <dbReference type="Rhea" id="RHEA:14201"/>
        <dbReference type="ChEBI" id="CHEBI:16789"/>
        <dbReference type="ChEBI" id="CHEBI:17140"/>
        <dbReference type="EC" id="5.3.1.15"/>
    </reaction>
</comment>
<comment type="caution">
    <text evidence="10">The sequence shown here is derived from an EMBL/GenBank/DDBJ whole genome shotgun (WGS) entry which is preliminary data.</text>
</comment>